<dbReference type="OrthoDB" id="5988069at2759"/>
<evidence type="ECO:0000259" key="6">
    <source>
        <dbReference type="PROSITE" id="PS50835"/>
    </source>
</evidence>
<organism evidence="7 8">
    <name type="scientific">Desmophyllum pertusum</name>
    <dbReference type="NCBI Taxonomy" id="174260"/>
    <lineage>
        <taxon>Eukaryota</taxon>
        <taxon>Metazoa</taxon>
        <taxon>Cnidaria</taxon>
        <taxon>Anthozoa</taxon>
        <taxon>Hexacorallia</taxon>
        <taxon>Scleractinia</taxon>
        <taxon>Caryophylliina</taxon>
        <taxon>Caryophylliidae</taxon>
        <taxon>Desmophyllum</taxon>
    </lineage>
</organism>
<dbReference type="GO" id="GO:0005911">
    <property type="term" value="C:cell-cell junction"/>
    <property type="evidence" value="ECO:0007669"/>
    <property type="project" value="TreeGrafter"/>
</dbReference>
<evidence type="ECO:0000256" key="5">
    <source>
        <dbReference type="ARBA" id="ARBA00023319"/>
    </source>
</evidence>
<evidence type="ECO:0000256" key="4">
    <source>
        <dbReference type="ARBA" id="ARBA00023180"/>
    </source>
</evidence>
<comment type="subcellular location">
    <subcellularLocation>
        <location evidence="1">Membrane</location>
        <topology evidence="1">Single-pass type I membrane protein</topology>
    </subcellularLocation>
</comment>
<dbReference type="EMBL" id="MU826873">
    <property type="protein sequence ID" value="KAJ7370062.1"/>
    <property type="molecule type" value="Genomic_DNA"/>
</dbReference>
<dbReference type="AlphaFoldDB" id="A0A9X0CNB3"/>
<keyword evidence="5" id="KW-0393">Immunoglobulin domain</keyword>
<protein>
    <submittedName>
        <fullName evidence="7">Hemicentin-1</fullName>
    </submittedName>
</protein>
<dbReference type="InterPro" id="IPR036179">
    <property type="entry name" value="Ig-like_dom_sf"/>
</dbReference>
<dbReference type="SMART" id="SM00409">
    <property type="entry name" value="IG"/>
    <property type="match status" value="1"/>
</dbReference>
<keyword evidence="8" id="KW-1185">Reference proteome</keyword>
<dbReference type="Pfam" id="PF13927">
    <property type="entry name" value="Ig_3"/>
    <property type="match status" value="1"/>
</dbReference>
<evidence type="ECO:0000256" key="1">
    <source>
        <dbReference type="ARBA" id="ARBA00004479"/>
    </source>
</evidence>
<dbReference type="InterPro" id="IPR051275">
    <property type="entry name" value="Cell_adhesion_signaling"/>
</dbReference>
<feature type="domain" description="Ig-like" evidence="6">
    <location>
        <begin position="35"/>
        <end position="111"/>
    </location>
</feature>
<dbReference type="Proteomes" id="UP001163046">
    <property type="component" value="Unassembled WGS sequence"/>
</dbReference>
<name>A0A9X0CNB3_9CNID</name>
<sequence>MGRPGQKGSIGFKGNQGSKGFMGLQGPKGQCIVSPKISVFPESLEVFVKKSATFHCWVQGATSKKITWRKLGDTAVVGGAAVLHINHVQRSHVGSYICTAYTGHGNLKAVSSLRVKAAGAGVSCDQIQKGYFGGHLMELLCKS</sequence>
<comment type="caution">
    <text evidence="7">The sequence shown here is derived from an EMBL/GenBank/DDBJ whole genome shotgun (WGS) entry which is preliminary data.</text>
</comment>
<dbReference type="PANTHER" id="PTHR11640">
    <property type="entry name" value="NEPHRIN"/>
    <property type="match status" value="1"/>
</dbReference>
<dbReference type="InterPro" id="IPR003599">
    <property type="entry name" value="Ig_sub"/>
</dbReference>
<dbReference type="GO" id="GO:0098609">
    <property type="term" value="P:cell-cell adhesion"/>
    <property type="evidence" value="ECO:0007669"/>
    <property type="project" value="TreeGrafter"/>
</dbReference>
<dbReference type="Gene3D" id="2.60.40.10">
    <property type="entry name" value="Immunoglobulins"/>
    <property type="match status" value="1"/>
</dbReference>
<evidence type="ECO:0000256" key="3">
    <source>
        <dbReference type="ARBA" id="ARBA00023157"/>
    </source>
</evidence>
<dbReference type="InterPro" id="IPR007110">
    <property type="entry name" value="Ig-like_dom"/>
</dbReference>
<accession>A0A9X0CNB3</accession>
<evidence type="ECO:0000256" key="2">
    <source>
        <dbReference type="ARBA" id="ARBA00023136"/>
    </source>
</evidence>
<evidence type="ECO:0000313" key="7">
    <source>
        <dbReference type="EMBL" id="KAJ7370062.1"/>
    </source>
</evidence>
<reference evidence="7" key="1">
    <citation type="submission" date="2023-01" db="EMBL/GenBank/DDBJ databases">
        <title>Genome assembly of the deep-sea coral Lophelia pertusa.</title>
        <authorList>
            <person name="Herrera S."/>
            <person name="Cordes E."/>
        </authorList>
    </citation>
    <scope>NUCLEOTIDE SEQUENCE</scope>
    <source>
        <strain evidence="7">USNM1676648</strain>
        <tissue evidence="7">Polyp</tissue>
    </source>
</reference>
<dbReference type="PROSITE" id="PS50835">
    <property type="entry name" value="IG_LIKE"/>
    <property type="match status" value="1"/>
</dbReference>
<gene>
    <name evidence="7" type="primary">HMCN1_45</name>
    <name evidence="7" type="ORF">OS493_034270</name>
</gene>
<dbReference type="InterPro" id="IPR013783">
    <property type="entry name" value="Ig-like_fold"/>
</dbReference>
<dbReference type="GO" id="GO:0050839">
    <property type="term" value="F:cell adhesion molecule binding"/>
    <property type="evidence" value="ECO:0007669"/>
    <property type="project" value="TreeGrafter"/>
</dbReference>
<keyword evidence="2" id="KW-0472">Membrane</keyword>
<keyword evidence="3" id="KW-1015">Disulfide bond</keyword>
<evidence type="ECO:0000313" key="8">
    <source>
        <dbReference type="Proteomes" id="UP001163046"/>
    </source>
</evidence>
<keyword evidence="4" id="KW-0325">Glycoprotein</keyword>
<proteinExistence type="predicted"/>
<dbReference type="SUPFAM" id="SSF48726">
    <property type="entry name" value="Immunoglobulin"/>
    <property type="match status" value="1"/>
</dbReference>
<dbReference type="GO" id="GO:0005886">
    <property type="term" value="C:plasma membrane"/>
    <property type="evidence" value="ECO:0007669"/>
    <property type="project" value="TreeGrafter"/>
</dbReference>
<dbReference type="PANTHER" id="PTHR11640:SF164">
    <property type="entry name" value="MAM DOMAIN-CONTAINING GLYCOSYLPHOSPHATIDYLINOSITOL ANCHOR PROTEIN 1"/>
    <property type="match status" value="1"/>
</dbReference>